<feature type="transmembrane region" description="Helical" evidence="2">
    <location>
        <begin position="12"/>
        <end position="37"/>
    </location>
</feature>
<evidence type="ECO:0000313" key="4">
    <source>
        <dbReference type="Proteomes" id="UP000035199"/>
    </source>
</evidence>
<gene>
    <name evidence="3" type="ORF">CMUST_01960</name>
</gene>
<name>A0A0G3H0Z6_9CORY</name>
<reference evidence="3 4" key="1">
    <citation type="journal article" date="2015" name="Genome Announc.">
        <title>Complete Genome Sequence of the Type Strain Corynebacterium mustelae DSM 45274, Isolated from Various Tissues of a Male Ferret with Lethal Sepsis.</title>
        <authorList>
            <person name="Ruckert C."/>
            <person name="Eimer J."/>
            <person name="Winkler A."/>
            <person name="Tauch A."/>
        </authorList>
    </citation>
    <scope>NUCLEOTIDE SEQUENCE [LARGE SCALE GENOMIC DNA]</scope>
    <source>
        <strain evidence="3 4">DSM 45274</strain>
    </source>
</reference>
<dbReference type="KEGG" id="cmv:CMUST_01960"/>
<dbReference type="Proteomes" id="UP000035199">
    <property type="component" value="Chromosome"/>
</dbReference>
<dbReference type="EMBL" id="CP011542">
    <property type="protein sequence ID" value="AKK04737.1"/>
    <property type="molecule type" value="Genomic_DNA"/>
</dbReference>
<feature type="region of interest" description="Disordered" evidence="1">
    <location>
        <begin position="48"/>
        <end position="98"/>
    </location>
</feature>
<dbReference type="RefSeq" id="WP_047261102.1">
    <property type="nucleotide sequence ID" value="NZ_CP011542.1"/>
</dbReference>
<reference evidence="4" key="2">
    <citation type="submission" date="2015-05" db="EMBL/GenBank/DDBJ databases">
        <title>Complete genome sequence of Corynebacterium mustelae DSM 45274, isolated from various tissues of a male ferret with lethal sepsis.</title>
        <authorList>
            <person name="Ruckert C."/>
            <person name="Albersmeier A."/>
            <person name="Winkler A."/>
            <person name="Tauch A."/>
        </authorList>
    </citation>
    <scope>NUCLEOTIDE SEQUENCE [LARGE SCALE GENOMIC DNA]</scope>
    <source>
        <strain evidence="4">DSM 45274</strain>
    </source>
</reference>
<keyword evidence="2" id="KW-0472">Membrane</keyword>
<evidence type="ECO:0000313" key="3">
    <source>
        <dbReference type="EMBL" id="AKK04737.1"/>
    </source>
</evidence>
<dbReference type="PATRIC" id="fig|571915.4.peg.414"/>
<protein>
    <submittedName>
        <fullName evidence="3">Uncharacterized protein</fullName>
    </submittedName>
</protein>
<evidence type="ECO:0000256" key="2">
    <source>
        <dbReference type="SAM" id="Phobius"/>
    </source>
</evidence>
<organism evidence="3 4">
    <name type="scientific">Corynebacterium mustelae</name>
    <dbReference type="NCBI Taxonomy" id="571915"/>
    <lineage>
        <taxon>Bacteria</taxon>
        <taxon>Bacillati</taxon>
        <taxon>Actinomycetota</taxon>
        <taxon>Actinomycetes</taxon>
        <taxon>Mycobacteriales</taxon>
        <taxon>Corynebacteriaceae</taxon>
        <taxon>Corynebacterium</taxon>
    </lineage>
</organism>
<accession>A0A0G3H0Z6</accession>
<feature type="compositionally biased region" description="Low complexity" evidence="1">
    <location>
        <begin position="48"/>
        <end position="59"/>
    </location>
</feature>
<keyword evidence="2" id="KW-1133">Transmembrane helix</keyword>
<feature type="compositionally biased region" description="Polar residues" evidence="1">
    <location>
        <begin position="60"/>
        <end position="87"/>
    </location>
</feature>
<dbReference type="OrthoDB" id="4412616at2"/>
<keyword evidence="4" id="KW-1185">Reference proteome</keyword>
<keyword evidence="2" id="KW-0812">Transmembrane</keyword>
<sequence>MGRQLQPRLNKNFVVLAGMIATLFILLLLAVIGAGVVGSTLLGRGGATTASSSASASSTNDSQVSELNESSTQPTSQEPTATSSAATSEPKPLIDFPPEDARYVADTSDGEFAVYSGNATTSDEFVINVGSALIKANPDPKEETTKLSVYSPVTRQTYIMTCQKMGEEGYDCRGGRAAIVFAVRSQ</sequence>
<dbReference type="AlphaFoldDB" id="A0A0G3H0Z6"/>
<proteinExistence type="predicted"/>
<evidence type="ECO:0000256" key="1">
    <source>
        <dbReference type="SAM" id="MobiDB-lite"/>
    </source>
</evidence>